<organism evidence="2 3">
    <name type="scientific">Catenuloplanes indicus</name>
    <dbReference type="NCBI Taxonomy" id="137267"/>
    <lineage>
        <taxon>Bacteria</taxon>
        <taxon>Bacillati</taxon>
        <taxon>Actinomycetota</taxon>
        <taxon>Actinomycetes</taxon>
        <taxon>Micromonosporales</taxon>
        <taxon>Micromonosporaceae</taxon>
        <taxon>Catenuloplanes</taxon>
    </lineage>
</organism>
<evidence type="ECO:0000259" key="1">
    <source>
        <dbReference type="PROSITE" id="PS50943"/>
    </source>
</evidence>
<name>A0AAE4AVH3_9ACTN</name>
<dbReference type="Pfam" id="PF13560">
    <property type="entry name" value="HTH_31"/>
    <property type="match status" value="1"/>
</dbReference>
<dbReference type="GO" id="GO:0003677">
    <property type="term" value="F:DNA binding"/>
    <property type="evidence" value="ECO:0007669"/>
    <property type="project" value="InterPro"/>
</dbReference>
<dbReference type="EMBL" id="JAUSUZ010000001">
    <property type="protein sequence ID" value="MDQ0364007.1"/>
    <property type="molecule type" value="Genomic_DNA"/>
</dbReference>
<dbReference type="RefSeq" id="WP_307235077.1">
    <property type="nucleotide sequence ID" value="NZ_JAUSUZ010000001.1"/>
</dbReference>
<comment type="caution">
    <text evidence="2">The sequence shown here is derived from an EMBL/GenBank/DDBJ whole genome shotgun (WGS) entry which is preliminary data.</text>
</comment>
<proteinExistence type="predicted"/>
<dbReference type="PANTHER" id="PTHR35010">
    <property type="entry name" value="BLL4672 PROTEIN-RELATED"/>
    <property type="match status" value="1"/>
</dbReference>
<reference evidence="2 3" key="1">
    <citation type="submission" date="2023-07" db="EMBL/GenBank/DDBJ databases">
        <title>Sequencing the genomes of 1000 actinobacteria strains.</title>
        <authorList>
            <person name="Klenk H.-P."/>
        </authorList>
    </citation>
    <scope>NUCLEOTIDE SEQUENCE [LARGE SCALE GENOMIC DNA]</scope>
    <source>
        <strain evidence="2 3">DSM 44709</strain>
    </source>
</reference>
<dbReference type="AlphaFoldDB" id="A0AAE4AVH3"/>
<dbReference type="Gene3D" id="1.10.260.40">
    <property type="entry name" value="lambda repressor-like DNA-binding domains"/>
    <property type="match status" value="1"/>
</dbReference>
<dbReference type="Pfam" id="PF17765">
    <property type="entry name" value="MLTR_LBD"/>
    <property type="match status" value="1"/>
</dbReference>
<feature type="domain" description="HTH cro/C1-type" evidence="1">
    <location>
        <begin position="35"/>
        <end position="82"/>
    </location>
</feature>
<dbReference type="SMART" id="SM00530">
    <property type="entry name" value="HTH_XRE"/>
    <property type="match status" value="1"/>
</dbReference>
<gene>
    <name evidence="2" type="ORF">J2S42_000676</name>
</gene>
<keyword evidence="3" id="KW-1185">Reference proteome</keyword>
<dbReference type="PANTHER" id="PTHR35010:SF2">
    <property type="entry name" value="BLL4672 PROTEIN"/>
    <property type="match status" value="1"/>
</dbReference>
<dbReference type="Gene3D" id="3.30.450.180">
    <property type="match status" value="1"/>
</dbReference>
<dbReference type="PROSITE" id="PS50943">
    <property type="entry name" value="HTH_CROC1"/>
    <property type="match status" value="1"/>
</dbReference>
<sequence length="289" mass="31781">MDNRAEVRDFLTARRARITPERAGLPAAGQRRVPGLRRAEVAALAGMSVEYYAKLERGALAGVSASVLDAIARALQLDEAERGHLLHLAQEANSSSALVRTPGRPKQWAVRPSLQWTLDAITSPAIVVNNRADLLAANLPGRAMHSDLFHDGTRTPNVARFTFLDDTAHRFYPGWERFADMTVANLRTAAGVHPHDKGLHDLVGELSTRSDEFRRRWGAHDVRVHGTGVQEFRHQVVGDLSLAYETMALRAERDLSMTIYVAEPGSRSAHALALLASWAATEQMSRSTV</sequence>
<dbReference type="InterPro" id="IPR010982">
    <property type="entry name" value="Lambda_DNA-bd_dom_sf"/>
</dbReference>
<evidence type="ECO:0000313" key="2">
    <source>
        <dbReference type="EMBL" id="MDQ0364007.1"/>
    </source>
</evidence>
<dbReference type="Proteomes" id="UP001240236">
    <property type="component" value="Unassembled WGS sequence"/>
</dbReference>
<accession>A0AAE4AVH3</accession>
<dbReference type="SUPFAM" id="SSF47413">
    <property type="entry name" value="lambda repressor-like DNA-binding domains"/>
    <property type="match status" value="1"/>
</dbReference>
<dbReference type="CDD" id="cd00093">
    <property type="entry name" value="HTH_XRE"/>
    <property type="match status" value="1"/>
</dbReference>
<dbReference type="InterPro" id="IPR001387">
    <property type="entry name" value="Cro/C1-type_HTH"/>
</dbReference>
<dbReference type="InterPro" id="IPR041413">
    <property type="entry name" value="MLTR_LBD"/>
</dbReference>
<evidence type="ECO:0000313" key="3">
    <source>
        <dbReference type="Proteomes" id="UP001240236"/>
    </source>
</evidence>
<protein>
    <submittedName>
        <fullName evidence="2">Transcriptional regulator with XRE-family HTH domain</fullName>
    </submittedName>
</protein>